<accession>A0AAD9Z3A1</accession>
<keyword evidence="4" id="KW-1185">Reference proteome</keyword>
<proteinExistence type="predicted"/>
<evidence type="ECO:0000313" key="3">
    <source>
        <dbReference type="EMBL" id="KAK3170834.1"/>
    </source>
</evidence>
<keyword evidence="2" id="KW-0812">Transmembrane</keyword>
<comment type="caution">
    <text evidence="3">The sequence shown here is derived from an EMBL/GenBank/DDBJ whole genome shotgun (WGS) entry which is preliminary data.</text>
</comment>
<dbReference type="AlphaFoldDB" id="A0AAD9Z3A1"/>
<feature type="compositionally biased region" description="Acidic residues" evidence="1">
    <location>
        <begin position="199"/>
        <end position="211"/>
    </location>
</feature>
<sequence>MYRIKAFAIPISTVTAIATVMLPVITGVSLQGAQRLASGSNGSLANAKPSISWTTIVVFMLLIIYETAIATLALTHMTPPSNLTCHLEQQWGRLFSSKNAEVVRRIQDRHQCCGLHSLVDKAWPFADKSHPITACRDAFNRQNSCFGGWRRDEQITAGLLLLVAIMVFLVMLIMMVVYRTRYPFLSHSWQARGSSNRTDDDDNLDGLEANEEEVRARSIRGRIEGGYHDDPLTEGDRPVGDSEPNDDANHLVVQPSSLHNEGNEWREQDQCQQYQDDGRVPPSAERFALQK</sequence>
<keyword evidence="2" id="KW-1133">Transmembrane helix</keyword>
<evidence type="ECO:0000256" key="2">
    <source>
        <dbReference type="SAM" id="Phobius"/>
    </source>
</evidence>
<name>A0AAD9Z3A1_9LECA</name>
<evidence type="ECO:0008006" key="5">
    <source>
        <dbReference type="Google" id="ProtNLM"/>
    </source>
</evidence>
<feature type="transmembrane region" description="Helical" evidence="2">
    <location>
        <begin position="159"/>
        <end position="178"/>
    </location>
</feature>
<keyword evidence="2" id="KW-0472">Membrane</keyword>
<organism evidence="3 4">
    <name type="scientific">Lepraria neglecta</name>
    <dbReference type="NCBI Taxonomy" id="209136"/>
    <lineage>
        <taxon>Eukaryota</taxon>
        <taxon>Fungi</taxon>
        <taxon>Dikarya</taxon>
        <taxon>Ascomycota</taxon>
        <taxon>Pezizomycotina</taxon>
        <taxon>Lecanoromycetes</taxon>
        <taxon>OSLEUM clade</taxon>
        <taxon>Lecanoromycetidae</taxon>
        <taxon>Lecanorales</taxon>
        <taxon>Lecanorineae</taxon>
        <taxon>Stereocaulaceae</taxon>
        <taxon>Lepraria</taxon>
    </lineage>
</organism>
<gene>
    <name evidence="3" type="ORF">OEA41_002918</name>
</gene>
<feature type="region of interest" description="Disordered" evidence="1">
    <location>
        <begin position="190"/>
        <end position="291"/>
    </location>
</feature>
<dbReference type="EMBL" id="JASNWA010000008">
    <property type="protein sequence ID" value="KAK3170834.1"/>
    <property type="molecule type" value="Genomic_DNA"/>
</dbReference>
<reference evidence="3" key="1">
    <citation type="submission" date="2022-11" db="EMBL/GenBank/DDBJ databases">
        <title>Chromosomal genome sequence assembly and mating type (MAT) locus characterization of the leprose asexual lichenized fungus Lepraria neglecta (Nyl.) Erichsen.</title>
        <authorList>
            <person name="Allen J.L."/>
            <person name="Pfeffer B."/>
        </authorList>
    </citation>
    <scope>NUCLEOTIDE SEQUENCE</scope>
    <source>
        <strain evidence="3">Allen 5258</strain>
    </source>
</reference>
<feature type="transmembrane region" description="Helical" evidence="2">
    <location>
        <begin position="50"/>
        <end position="74"/>
    </location>
</feature>
<feature type="transmembrane region" description="Helical" evidence="2">
    <location>
        <begin position="7"/>
        <end position="30"/>
    </location>
</feature>
<protein>
    <recommendedName>
        <fullName evidence="5">Tetraspanin Tsp3</fullName>
    </recommendedName>
</protein>
<dbReference type="Proteomes" id="UP001276659">
    <property type="component" value="Unassembled WGS sequence"/>
</dbReference>
<evidence type="ECO:0000256" key="1">
    <source>
        <dbReference type="SAM" id="MobiDB-lite"/>
    </source>
</evidence>
<evidence type="ECO:0000313" key="4">
    <source>
        <dbReference type="Proteomes" id="UP001276659"/>
    </source>
</evidence>
<feature type="compositionally biased region" description="Basic and acidic residues" evidence="1">
    <location>
        <begin position="212"/>
        <end position="240"/>
    </location>
</feature>